<dbReference type="Pfam" id="PF13614">
    <property type="entry name" value="AAA_31"/>
    <property type="match status" value="1"/>
</dbReference>
<evidence type="ECO:0000259" key="16">
    <source>
        <dbReference type="Pfam" id="PF02706"/>
    </source>
</evidence>
<dbReference type="GO" id="GO:0005886">
    <property type="term" value="C:plasma membrane"/>
    <property type="evidence" value="ECO:0007669"/>
    <property type="project" value="UniProtKB-SubCell"/>
</dbReference>
<dbReference type="InterPro" id="IPR025669">
    <property type="entry name" value="AAA_dom"/>
</dbReference>
<evidence type="ECO:0000256" key="2">
    <source>
        <dbReference type="ARBA" id="ARBA00008883"/>
    </source>
</evidence>
<feature type="transmembrane region" description="Helical" evidence="15">
    <location>
        <begin position="49"/>
        <end position="66"/>
    </location>
</feature>
<evidence type="ECO:0000256" key="3">
    <source>
        <dbReference type="ARBA" id="ARBA00022475"/>
    </source>
</evidence>
<dbReference type="CDD" id="cd05387">
    <property type="entry name" value="BY-kinase"/>
    <property type="match status" value="1"/>
</dbReference>
<evidence type="ECO:0000256" key="13">
    <source>
        <dbReference type="ARBA" id="ARBA00053015"/>
    </source>
</evidence>
<dbReference type="PANTHER" id="PTHR32309:SF31">
    <property type="entry name" value="CAPSULAR EXOPOLYSACCHARIDE FAMILY"/>
    <property type="match status" value="1"/>
</dbReference>
<keyword evidence="4" id="KW-0997">Cell inner membrane</keyword>
<keyword evidence="7" id="KW-0547">Nucleotide-binding</keyword>
<dbReference type="NCBIfam" id="TIGR01007">
    <property type="entry name" value="eps_fam"/>
    <property type="match status" value="1"/>
</dbReference>
<evidence type="ECO:0000256" key="12">
    <source>
        <dbReference type="ARBA" id="ARBA00023137"/>
    </source>
</evidence>
<dbReference type="FunFam" id="3.40.50.300:FF:000527">
    <property type="entry name" value="Tyrosine-protein kinase etk"/>
    <property type="match status" value="1"/>
</dbReference>
<feature type="domain" description="Polysaccharide chain length determinant N-terminal" evidence="16">
    <location>
        <begin position="37"/>
        <end position="130"/>
    </location>
</feature>
<evidence type="ECO:0000256" key="10">
    <source>
        <dbReference type="ARBA" id="ARBA00022989"/>
    </source>
</evidence>
<dbReference type="AlphaFoldDB" id="A0A841GX23"/>
<dbReference type="InterPro" id="IPR050445">
    <property type="entry name" value="Bact_polysacc_biosynth/exp"/>
</dbReference>
<dbReference type="SUPFAM" id="SSF52540">
    <property type="entry name" value="P-loop containing nucleoside triphosphate hydrolases"/>
    <property type="match status" value="1"/>
</dbReference>
<comment type="subcellular location">
    <subcellularLocation>
        <location evidence="1">Cell inner membrane</location>
        <topology evidence="1">Multi-pass membrane protein</topology>
    </subcellularLocation>
</comment>
<dbReference type="GO" id="GO:0042802">
    <property type="term" value="F:identical protein binding"/>
    <property type="evidence" value="ECO:0007669"/>
    <property type="project" value="UniProtKB-ARBA"/>
</dbReference>
<evidence type="ECO:0000256" key="5">
    <source>
        <dbReference type="ARBA" id="ARBA00022679"/>
    </source>
</evidence>
<evidence type="ECO:0000256" key="8">
    <source>
        <dbReference type="ARBA" id="ARBA00022777"/>
    </source>
</evidence>
<protein>
    <submittedName>
        <fullName evidence="18">Capsular exopolysaccharide synthesis family protein</fullName>
    </submittedName>
</protein>
<keyword evidence="14" id="KW-0175">Coiled coil</keyword>
<dbReference type="RefSeq" id="WP_170039882.1">
    <property type="nucleotide sequence ID" value="NZ_JABDTL010000002.1"/>
</dbReference>
<keyword evidence="3" id="KW-1003">Cell membrane</keyword>
<feature type="domain" description="AAA" evidence="17">
    <location>
        <begin position="627"/>
        <end position="752"/>
    </location>
</feature>
<keyword evidence="11 15" id="KW-0472">Membrane</keyword>
<keyword evidence="5" id="KW-0808">Transferase</keyword>
<keyword evidence="6 15" id="KW-0812">Transmembrane</keyword>
<dbReference type="GO" id="GO:0004713">
    <property type="term" value="F:protein tyrosine kinase activity"/>
    <property type="evidence" value="ECO:0007669"/>
    <property type="project" value="UniProtKB-KW"/>
</dbReference>
<comment type="catalytic activity">
    <reaction evidence="13">
        <text>L-tyrosyl-[protein] + ATP = O-phospho-L-tyrosyl-[protein] + ADP + H(+)</text>
        <dbReference type="Rhea" id="RHEA:10596"/>
        <dbReference type="Rhea" id="RHEA-COMP:10136"/>
        <dbReference type="Rhea" id="RHEA-COMP:20101"/>
        <dbReference type="ChEBI" id="CHEBI:15378"/>
        <dbReference type="ChEBI" id="CHEBI:30616"/>
        <dbReference type="ChEBI" id="CHEBI:46858"/>
        <dbReference type="ChEBI" id="CHEBI:61978"/>
        <dbReference type="ChEBI" id="CHEBI:456216"/>
    </reaction>
</comment>
<dbReference type="InterPro" id="IPR027417">
    <property type="entry name" value="P-loop_NTPase"/>
</dbReference>
<evidence type="ECO:0000256" key="6">
    <source>
        <dbReference type="ARBA" id="ARBA00022692"/>
    </source>
</evidence>
<dbReference type="GO" id="GO:0005524">
    <property type="term" value="F:ATP binding"/>
    <property type="evidence" value="ECO:0007669"/>
    <property type="project" value="UniProtKB-KW"/>
</dbReference>
<sequence length="812" mass="87610">MSDIVPRQDRPYPEAVAAAPVLRSMPVLDGYPVSEGIPLGEYLAALRRYAWLIALAVALSLGFATYRIKRELPRYAASSSVQLVNPRQQLAPATAQGQAQDVAGWYTDPVLSQIQVLRSRAVAAEVVDSLGMRLQPRDRLFPYASIQHIQVMKSARTGDTLRATFAADRVVARMNGRTAQGLYRQPLDLGPVVITFAQRPAGITSATFDVVDEQSAILNALGSLTAAQREVTNFVDIQYGANDPVMAQRGANAFASAFQEISTRSAQTMSRRRRVFVEQQLRSTDSLLVVLQAQLSAFRKGVRSFSPRETFRTTEEGLANFRLQRQKLVGEKSIYDQMGRELTSDAGREGAEQIAALAASPEVASNSGIMLLYQSLVRYQTARDSATTGQWARAGSNPDVQQLDSLIATYRGRLIRAVQSRSGSLAGQIGILDQVMASDVAAISGLPDAEAEETRLSREVETLQKLVDDLRRDRQEARINEAVQAGQVELVDWAMLPGGPVGSGGKKRLMFALLIGLALGGGGALALDRLNTSIARREDVEHATRIPVISVIPRMSEPREAPGRLGAAGKMLARRRDTDSADGLVVVNDVQAPGSQAYRKLRTHLIFSQQGAPMRTLMVTSPAASEGKTTVTSNLAAVFAQQGLRVLVVDADLRRAKVHSVFGLPRTPGLSETLLGELPVEDAVRPSGVENLDVLAAGRLVPHVSELLGGASMGRLLRELGARYDLVIVDTPPVMAAADAEILAAQCDALLMVARAGQTDRQSARHAADQLRAVGARIVGAVLNDPDSKMGGTGQYAYYYEYRQNKDDDAAG</sequence>
<dbReference type="EMBL" id="JACHIA010000003">
    <property type="protein sequence ID" value="MBB6070115.1"/>
    <property type="molecule type" value="Genomic_DNA"/>
</dbReference>
<keyword evidence="8" id="KW-0418">Kinase</keyword>
<dbReference type="InterPro" id="IPR003856">
    <property type="entry name" value="LPS_length_determ_N"/>
</dbReference>
<keyword evidence="10 15" id="KW-1133">Transmembrane helix</keyword>
<dbReference type="InterPro" id="IPR005702">
    <property type="entry name" value="Wzc-like_C"/>
</dbReference>
<comment type="caution">
    <text evidence="18">The sequence shown here is derived from an EMBL/GenBank/DDBJ whole genome shotgun (WGS) entry which is preliminary data.</text>
</comment>
<reference evidence="18 19" key="1">
    <citation type="submission" date="2020-08" db="EMBL/GenBank/DDBJ databases">
        <title>Genomic Encyclopedia of Type Strains, Phase IV (KMG-IV): sequencing the most valuable type-strain genomes for metagenomic binning, comparative biology and taxonomic classification.</title>
        <authorList>
            <person name="Goeker M."/>
        </authorList>
    </citation>
    <scope>NUCLEOTIDE SEQUENCE [LARGE SCALE GENOMIC DNA]</scope>
    <source>
        <strain evidence="18 19">DSM 29007</strain>
    </source>
</reference>
<feature type="coiled-coil region" evidence="14">
    <location>
        <begin position="446"/>
        <end position="480"/>
    </location>
</feature>
<keyword evidence="19" id="KW-1185">Reference proteome</keyword>
<gene>
    <name evidence="18" type="ORF">HNQ61_001732</name>
</gene>
<keyword evidence="12" id="KW-0829">Tyrosine-protein kinase</keyword>
<evidence type="ECO:0000256" key="7">
    <source>
        <dbReference type="ARBA" id="ARBA00022741"/>
    </source>
</evidence>
<organism evidence="18 19">
    <name type="scientific">Longimicrobium terrae</name>
    <dbReference type="NCBI Taxonomy" id="1639882"/>
    <lineage>
        <taxon>Bacteria</taxon>
        <taxon>Pseudomonadati</taxon>
        <taxon>Gemmatimonadota</taxon>
        <taxon>Longimicrobiia</taxon>
        <taxon>Longimicrobiales</taxon>
        <taxon>Longimicrobiaceae</taxon>
        <taxon>Longimicrobium</taxon>
    </lineage>
</organism>
<evidence type="ECO:0000313" key="18">
    <source>
        <dbReference type="EMBL" id="MBB6070115.1"/>
    </source>
</evidence>
<comment type="similarity">
    <text evidence="2">Belongs to the etk/wzc family.</text>
</comment>
<name>A0A841GX23_9BACT</name>
<evidence type="ECO:0000256" key="11">
    <source>
        <dbReference type="ARBA" id="ARBA00023136"/>
    </source>
</evidence>
<evidence type="ECO:0000256" key="15">
    <source>
        <dbReference type="SAM" id="Phobius"/>
    </source>
</evidence>
<dbReference type="Pfam" id="PF02706">
    <property type="entry name" value="Wzz"/>
    <property type="match status" value="1"/>
</dbReference>
<dbReference type="Proteomes" id="UP000582837">
    <property type="component" value="Unassembled WGS sequence"/>
</dbReference>
<dbReference type="PANTHER" id="PTHR32309">
    <property type="entry name" value="TYROSINE-PROTEIN KINASE"/>
    <property type="match status" value="1"/>
</dbReference>
<accession>A0A841GX23</accession>
<evidence type="ECO:0000259" key="17">
    <source>
        <dbReference type="Pfam" id="PF13614"/>
    </source>
</evidence>
<dbReference type="Gene3D" id="3.40.50.300">
    <property type="entry name" value="P-loop containing nucleotide triphosphate hydrolases"/>
    <property type="match status" value="1"/>
</dbReference>
<evidence type="ECO:0000256" key="1">
    <source>
        <dbReference type="ARBA" id="ARBA00004429"/>
    </source>
</evidence>
<evidence type="ECO:0000256" key="14">
    <source>
        <dbReference type="SAM" id="Coils"/>
    </source>
</evidence>
<keyword evidence="9" id="KW-0067">ATP-binding</keyword>
<evidence type="ECO:0000256" key="4">
    <source>
        <dbReference type="ARBA" id="ARBA00022519"/>
    </source>
</evidence>
<proteinExistence type="inferred from homology"/>
<evidence type="ECO:0000256" key="9">
    <source>
        <dbReference type="ARBA" id="ARBA00022840"/>
    </source>
</evidence>
<evidence type="ECO:0000313" key="19">
    <source>
        <dbReference type="Proteomes" id="UP000582837"/>
    </source>
</evidence>